<gene>
    <name evidence="11" type="ORF">E1757_07230</name>
</gene>
<dbReference type="CDD" id="cd17536">
    <property type="entry name" value="REC_YesN-like"/>
    <property type="match status" value="1"/>
</dbReference>
<reference evidence="11 12" key="1">
    <citation type="submission" date="2019-03" db="EMBL/GenBank/DDBJ databases">
        <title>This is whole genome sequence of Paenibacillus sp MS74 strain.</title>
        <authorList>
            <person name="Trinh H.N."/>
        </authorList>
    </citation>
    <scope>NUCLEOTIDE SEQUENCE [LARGE SCALE GENOMIC DNA]</scope>
    <source>
        <strain evidence="11 12">MS74</strain>
    </source>
</reference>
<evidence type="ECO:0000256" key="3">
    <source>
        <dbReference type="ARBA" id="ARBA00022553"/>
    </source>
</evidence>
<dbReference type="RefSeq" id="WP_133226169.1">
    <property type="nucleotide sequence ID" value="NZ_SMRT01000002.1"/>
</dbReference>
<dbReference type="SUPFAM" id="SSF46689">
    <property type="entry name" value="Homeodomain-like"/>
    <property type="match status" value="1"/>
</dbReference>
<evidence type="ECO:0000256" key="6">
    <source>
        <dbReference type="ARBA" id="ARBA00023125"/>
    </source>
</evidence>
<dbReference type="InterPro" id="IPR001789">
    <property type="entry name" value="Sig_transdc_resp-reg_receiver"/>
</dbReference>
<dbReference type="InterPro" id="IPR009057">
    <property type="entry name" value="Homeodomain-like_sf"/>
</dbReference>
<dbReference type="Pfam" id="PF12833">
    <property type="entry name" value="HTH_18"/>
    <property type="match status" value="1"/>
</dbReference>
<dbReference type="InterPro" id="IPR051552">
    <property type="entry name" value="HptR"/>
</dbReference>
<dbReference type="Gene3D" id="1.10.10.60">
    <property type="entry name" value="Homeodomain-like"/>
    <property type="match status" value="2"/>
</dbReference>
<evidence type="ECO:0000313" key="11">
    <source>
        <dbReference type="EMBL" id="TDF99617.1"/>
    </source>
</evidence>
<evidence type="ECO:0000259" key="10">
    <source>
        <dbReference type="PROSITE" id="PS50110"/>
    </source>
</evidence>
<keyword evidence="2" id="KW-0963">Cytoplasm</keyword>
<dbReference type="SMART" id="SM00342">
    <property type="entry name" value="HTH_ARAC"/>
    <property type="match status" value="1"/>
</dbReference>
<dbReference type="PANTHER" id="PTHR42713:SF3">
    <property type="entry name" value="TRANSCRIPTIONAL REGULATORY PROTEIN HPTR"/>
    <property type="match status" value="1"/>
</dbReference>
<dbReference type="OrthoDB" id="2512952at2"/>
<evidence type="ECO:0000256" key="1">
    <source>
        <dbReference type="ARBA" id="ARBA00004496"/>
    </source>
</evidence>
<evidence type="ECO:0000256" key="5">
    <source>
        <dbReference type="ARBA" id="ARBA00023015"/>
    </source>
</evidence>
<dbReference type="GO" id="GO:0000160">
    <property type="term" value="P:phosphorelay signal transduction system"/>
    <property type="evidence" value="ECO:0007669"/>
    <property type="project" value="UniProtKB-KW"/>
</dbReference>
<dbReference type="PANTHER" id="PTHR42713">
    <property type="entry name" value="HISTIDINE KINASE-RELATED"/>
    <property type="match status" value="1"/>
</dbReference>
<keyword evidence="3 8" id="KW-0597">Phosphoprotein</keyword>
<dbReference type="InterPro" id="IPR020449">
    <property type="entry name" value="Tscrpt_reg_AraC-type_HTH"/>
</dbReference>
<evidence type="ECO:0000256" key="4">
    <source>
        <dbReference type="ARBA" id="ARBA00023012"/>
    </source>
</evidence>
<sequence>MNVLVVDDEPIIRQVLRTMMDWETHGMRWAGEAVDGEEAWETLRQGGIDLVVTDILMPRMDGLELVKRLKEADADVAVVVLSCLDDFAYVKEAMKQGASDYILKPTMEPEQLAATLIEAKLALLKRRDERRRHGELQEQLQQSKQAQRGIRLHKAWLSGQPDLELETELFAGDMSLSCWMIDVAPAGKRSIAGWDWPSAAAFVTLSGGRQLLLFQEDGELEGGGRAAALSDFLRGEGGLAAGEYCIAGLTRFHGAERLRQVPQELDVLRHAHFYRRKSGRCWITDADADQSRPFSLPSDGPLPQEEKQNLLRAIAGRNTEAAAYWAEQLVERIRRLEPPVEQVYSFLYELLGSAAAFAGQHGDAPEMDEFERKYVALDAVMAHLQLEPLGRWLTDAIQDLSERLTGTGGILQSSRNPFIRKAVAYMQRNYHLQLSTSDIADYVKLSRSYLSDLYGKEIGESLSESLTRIRIQAAKRLLAAGDLKVYEIAGAVGFGDAKSFAKAFKKAVGCTPKEYEEQNK</sequence>
<organism evidence="11 12">
    <name type="scientific">Paenibacillus piri</name>
    <dbReference type="NCBI Taxonomy" id="2547395"/>
    <lineage>
        <taxon>Bacteria</taxon>
        <taxon>Bacillati</taxon>
        <taxon>Bacillota</taxon>
        <taxon>Bacilli</taxon>
        <taxon>Bacillales</taxon>
        <taxon>Paenibacillaceae</taxon>
        <taxon>Paenibacillus</taxon>
    </lineage>
</organism>
<dbReference type="GO" id="GO:0043565">
    <property type="term" value="F:sequence-specific DNA binding"/>
    <property type="evidence" value="ECO:0007669"/>
    <property type="project" value="InterPro"/>
</dbReference>
<feature type="domain" description="Response regulatory" evidence="10">
    <location>
        <begin position="2"/>
        <end position="119"/>
    </location>
</feature>
<keyword evidence="4" id="KW-0902">Two-component regulatory system</keyword>
<dbReference type="InterPro" id="IPR018060">
    <property type="entry name" value="HTH_AraC"/>
</dbReference>
<evidence type="ECO:0000256" key="8">
    <source>
        <dbReference type="PROSITE-ProRule" id="PRU00169"/>
    </source>
</evidence>
<feature type="modified residue" description="4-aspartylphosphate" evidence="8">
    <location>
        <position position="54"/>
    </location>
</feature>
<dbReference type="EMBL" id="SMRT01000002">
    <property type="protein sequence ID" value="TDF99617.1"/>
    <property type="molecule type" value="Genomic_DNA"/>
</dbReference>
<dbReference type="GO" id="GO:0003700">
    <property type="term" value="F:DNA-binding transcription factor activity"/>
    <property type="evidence" value="ECO:0007669"/>
    <property type="project" value="InterPro"/>
</dbReference>
<keyword evidence="6" id="KW-0238">DNA-binding</keyword>
<keyword evidence="7" id="KW-0804">Transcription</keyword>
<dbReference type="Pfam" id="PF00072">
    <property type="entry name" value="Response_reg"/>
    <property type="match status" value="1"/>
</dbReference>
<dbReference type="PROSITE" id="PS50110">
    <property type="entry name" value="RESPONSE_REGULATORY"/>
    <property type="match status" value="1"/>
</dbReference>
<dbReference type="Proteomes" id="UP000295636">
    <property type="component" value="Unassembled WGS sequence"/>
</dbReference>
<dbReference type="Gene3D" id="3.40.50.2300">
    <property type="match status" value="1"/>
</dbReference>
<proteinExistence type="predicted"/>
<dbReference type="InterPro" id="IPR011006">
    <property type="entry name" value="CheY-like_superfamily"/>
</dbReference>
<comment type="caution">
    <text evidence="11">The sequence shown here is derived from an EMBL/GenBank/DDBJ whole genome shotgun (WGS) entry which is preliminary data.</text>
</comment>
<dbReference type="GO" id="GO:0005737">
    <property type="term" value="C:cytoplasm"/>
    <property type="evidence" value="ECO:0007669"/>
    <property type="project" value="UniProtKB-SubCell"/>
</dbReference>
<keyword evidence="5" id="KW-0805">Transcription regulation</keyword>
<accession>A0A4R5KX42</accession>
<dbReference type="PRINTS" id="PR00032">
    <property type="entry name" value="HTHARAC"/>
</dbReference>
<comment type="subcellular location">
    <subcellularLocation>
        <location evidence="1">Cytoplasm</location>
    </subcellularLocation>
</comment>
<evidence type="ECO:0000313" key="12">
    <source>
        <dbReference type="Proteomes" id="UP000295636"/>
    </source>
</evidence>
<dbReference type="AlphaFoldDB" id="A0A4R5KX42"/>
<evidence type="ECO:0000256" key="2">
    <source>
        <dbReference type="ARBA" id="ARBA00022490"/>
    </source>
</evidence>
<dbReference type="SMART" id="SM00448">
    <property type="entry name" value="REC"/>
    <property type="match status" value="1"/>
</dbReference>
<name>A0A4R5KX42_9BACL</name>
<feature type="domain" description="HTH araC/xylS-type" evidence="9">
    <location>
        <begin position="420"/>
        <end position="518"/>
    </location>
</feature>
<evidence type="ECO:0000259" key="9">
    <source>
        <dbReference type="PROSITE" id="PS01124"/>
    </source>
</evidence>
<dbReference type="PROSITE" id="PS01124">
    <property type="entry name" value="HTH_ARAC_FAMILY_2"/>
    <property type="match status" value="1"/>
</dbReference>
<keyword evidence="12" id="KW-1185">Reference proteome</keyword>
<evidence type="ECO:0000256" key="7">
    <source>
        <dbReference type="ARBA" id="ARBA00023163"/>
    </source>
</evidence>
<protein>
    <submittedName>
        <fullName evidence="11">Response regulator</fullName>
    </submittedName>
</protein>
<dbReference type="SUPFAM" id="SSF52172">
    <property type="entry name" value="CheY-like"/>
    <property type="match status" value="1"/>
</dbReference>